<dbReference type="Proteomes" id="UP000026962">
    <property type="component" value="Chromosome 12"/>
</dbReference>
<dbReference type="AlphaFoldDB" id="A0A0E0MN27"/>
<dbReference type="PANTHER" id="PTHR45979:SF3">
    <property type="entry name" value="EXPRESSED PROTEIN"/>
    <property type="match status" value="1"/>
</dbReference>
<name>A0A0E0MN27_ORYPU</name>
<dbReference type="InterPro" id="IPR058921">
    <property type="entry name" value="PAP/OAS1-rel"/>
</dbReference>
<dbReference type="STRING" id="4537.A0A0E0MN27"/>
<dbReference type="InterPro" id="IPR043519">
    <property type="entry name" value="NT_sf"/>
</dbReference>
<accession>A0A0E0MN27</accession>
<organism evidence="1">
    <name type="scientific">Oryza punctata</name>
    <name type="common">Red rice</name>
    <dbReference type="NCBI Taxonomy" id="4537"/>
    <lineage>
        <taxon>Eukaryota</taxon>
        <taxon>Viridiplantae</taxon>
        <taxon>Streptophyta</taxon>
        <taxon>Embryophyta</taxon>
        <taxon>Tracheophyta</taxon>
        <taxon>Spermatophyta</taxon>
        <taxon>Magnoliopsida</taxon>
        <taxon>Liliopsida</taxon>
        <taxon>Poales</taxon>
        <taxon>Poaceae</taxon>
        <taxon>BOP clade</taxon>
        <taxon>Oryzoideae</taxon>
        <taxon>Oryzeae</taxon>
        <taxon>Oryzinae</taxon>
        <taxon>Oryza</taxon>
    </lineage>
</organism>
<dbReference type="SUPFAM" id="SSF81301">
    <property type="entry name" value="Nucleotidyltransferase"/>
    <property type="match status" value="1"/>
</dbReference>
<dbReference type="EnsemblPlants" id="OPUNC12G12780.1">
    <property type="protein sequence ID" value="OPUNC12G12780.1"/>
    <property type="gene ID" value="OPUNC12G12780"/>
</dbReference>
<keyword evidence="2" id="KW-1185">Reference proteome</keyword>
<dbReference type="eggNOG" id="KOG1906">
    <property type="taxonomic scope" value="Eukaryota"/>
</dbReference>
<evidence type="ECO:0000313" key="2">
    <source>
        <dbReference type="Proteomes" id="UP000026962"/>
    </source>
</evidence>
<reference evidence="1" key="1">
    <citation type="submission" date="2015-04" db="UniProtKB">
        <authorList>
            <consortium name="EnsemblPlants"/>
        </authorList>
    </citation>
    <scope>IDENTIFICATION</scope>
</reference>
<dbReference type="Gene3D" id="3.30.460.10">
    <property type="entry name" value="Beta Polymerase, domain 2"/>
    <property type="match status" value="1"/>
</dbReference>
<dbReference type="HOGENOM" id="CLU_1527607_0_0_1"/>
<sequence>MVMAGGGGGGVGGGGGGGTLAAAMARAAPGAAAIPAGAVACAEEAAGEVVRRVRPTEASERRRAAVVGYARRLVGTALGCEVFAYGSVPLKTYLPDGDVDLTVLGNTSYGSTLIDDIYHILQSEEQNCDAEFEVKDLQLINAEVHFHVGMFMLANCYTFLAIHVNCSLGKSFCFCW</sequence>
<reference evidence="1" key="2">
    <citation type="submission" date="2018-05" db="EMBL/GenBank/DDBJ databases">
        <title>OpunRS2 (Oryza punctata Reference Sequence Version 2).</title>
        <authorList>
            <person name="Zhang J."/>
            <person name="Kudrna D."/>
            <person name="Lee S."/>
            <person name="Talag J."/>
            <person name="Welchert J."/>
            <person name="Wing R.A."/>
        </authorList>
    </citation>
    <scope>NUCLEOTIDE SEQUENCE [LARGE SCALE GENOMIC DNA]</scope>
</reference>
<protein>
    <recommendedName>
        <fullName evidence="3">Polymerase nucleotidyl transferase domain-containing protein</fullName>
    </recommendedName>
</protein>
<evidence type="ECO:0000313" key="1">
    <source>
        <dbReference type="EnsemblPlants" id="OPUNC12G12780.1"/>
    </source>
</evidence>
<dbReference type="Gramene" id="OPUNC12G12780.1">
    <property type="protein sequence ID" value="OPUNC12G12780.1"/>
    <property type="gene ID" value="OPUNC12G12780"/>
</dbReference>
<dbReference type="PANTHER" id="PTHR45979">
    <property type="entry name" value="PAP/OAS1 SUBSTRATE-BINDING DOMAIN SUPERFAMILY"/>
    <property type="match status" value="1"/>
</dbReference>
<evidence type="ECO:0008006" key="3">
    <source>
        <dbReference type="Google" id="ProtNLM"/>
    </source>
</evidence>
<proteinExistence type="predicted"/>